<accession>A0A8H3P0M2</accession>
<evidence type="ECO:0000313" key="2">
    <source>
        <dbReference type="Proteomes" id="UP000465221"/>
    </source>
</evidence>
<sequence length="95" mass="10821">MRFISKNIPGNRDEVRHISRLIIYQGKKEAFLNLMVPGTGYVEYLEWTVVTTTAEPEEFMKMQSFGPCSIKKEPELRSLCLALLAFLSAAEEVAH</sequence>
<dbReference type="EMBL" id="BLKC01000052">
    <property type="protein sequence ID" value="GFF43072.1"/>
    <property type="molecule type" value="Genomic_DNA"/>
</dbReference>
<evidence type="ECO:0000313" key="1">
    <source>
        <dbReference type="EMBL" id="GFF43072.1"/>
    </source>
</evidence>
<organism evidence="1 2">
    <name type="scientific">Aspergillus udagawae</name>
    <dbReference type="NCBI Taxonomy" id="91492"/>
    <lineage>
        <taxon>Eukaryota</taxon>
        <taxon>Fungi</taxon>
        <taxon>Dikarya</taxon>
        <taxon>Ascomycota</taxon>
        <taxon>Pezizomycotina</taxon>
        <taxon>Eurotiomycetes</taxon>
        <taxon>Eurotiomycetidae</taxon>
        <taxon>Eurotiales</taxon>
        <taxon>Aspergillaceae</taxon>
        <taxon>Aspergillus</taxon>
        <taxon>Aspergillus subgen. Fumigati</taxon>
    </lineage>
</organism>
<name>A0A8H3P0M2_9EURO</name>
<protein>
    <submittedName>
        <fullName evidence="1">Uncharacterized protein</fullName>
    </submittedName>
</protein>
<gene>
    <name evidence="1" type="ORF">IFM46972_07081</name>
</gene>
<proteinExistence type="predicted"/>
<comment type="caution">
    <text evidence="1">The sequence shown here is derived from an EMBL/GenBank/DDBJ whole genome shotgun (WGS) entry which is preliminary data.</text>
</comment>
<dbReference type="Proteomes" id="UP000465221">
    <property type="component" value="Unassembled WGS sequence"/>
</dbReference>
<dbReference type="AlphaFoldDB" id="A0A8H3P0M2"/>
<reference evidence="1 2" key="1">
    <citation type="submission" date="2020-01" db="EMBL/GenBank/DDBJ databases">
        <title>Draft genome sequence of Aspergillus udagawae IFM 46972.</title>
        <authorList>
            <person name="Takahashi H."/>
            <person name="Yaguchi T."/>
        </authorList>
    </citation>
    <scope>NUCLEOTIDE SEQUENCE [LARGE SCALE GENOMIC DNA]</scope>
    <source>
        <strain evidence="1 2">IFM 46972</strain>
    </source>
</reference>